<dbReference type="RefSeq" id="WP_254420641.1">
    <property type="nucleotide sequence ID" value="NZ_BAAAJB010000058.1"/>
</dbReference>
<evidence type="ECO:0000313" key="1">
    <source>
        <dbReference type="EMBL" id="USY21802.1"/>
    </source>
</evidence>
<organism evidence="1 2">
    <name type="scientific">Nocardiopsis exhalans</name>
    <dbReference type="NCBI Taxonomy" id="163604"/>
    <lineage>
        <taxon>Bacteria</taxon>
        <taxon>Bacillati</taxon>
        <taxon>Actinomycetota</taxon>
        <taxon>Actinomycetes</taxon>
        <taxon>Streptosporangiales</taxon>
        <taxon>Nocardiopsidaceae</taxon>
        <taxon>Nocardiopsis</taxon>
    </lineage>
</organism>
<proteinExistence type="predicted"/>
<dbReference type="EMBL" id="CP099837">
    <property type="protein sequence ID" value="USY21802.1"/>
    <property type="molecule type" value="Genomic_DNA"/>
</dbReference>
<evidence type="ECO:0000313" key="2">
    <source>
        <dbReference type="Proteomes" id="UP001055940"/>
    </source>
</evidence>
<sequence length="196" mass="21329">MNTVVPSAAVLAALSTADPETGSLTLGTWPTLRSAEANGWIIRTTPGDQTDRPNRFTLTEKGWSVTVPKERRFEVDQIVVRSRFPRGSRVIGVHESRGRAVSGVVDSYADLPDGAGRRTWMLRVTPDGGAQVLISPHTAFRQPRLTEAQENALVDVLARKPISSRCQTALTRKGLLREHTTPALTAAGRALAELLR</sequence>
<dbReference type="Proteomes" id="UP001055940">
    <property type="component" value="Chromosome"/>
</dbReference>
<accession>A0ABY5DCP9</accession>
<gene>
    <name evidence="1" type="ORF">NE857_09430</name>
</gene>
<keyword evidence="2" id="KW-1185">Reference proteome</keyword>
<reference evidence="1" key="1">
    <citation type="submission" date="2022-06" db="EMBL/GenBank/DDBJ databases">
        <authorList>
            <person name="Ping M."/>
        </authorList>
    </citation>
    <scope>NUCLEOTIDE SEQUENCE</scope>
    <source>
        <strain evidence="1">JCM11759T</strain>
    </source>
</reference>
<protein>
    <submittedName>
        <fullName evidence="1">Uncharacterized protein</fullName>
    </submittedName>
</protein>
<name>A0ABY5DCP9_9ACTN</name>